<evidence type="ECO:0000313" key="3">
    <source>
        <dbReference type="EMBL" id="KJW13989.1"/>
    </source>
</evidence>
<feature type="signal peptide" evidence="1">
    <location>
        <begin position="1"/>
        <end position="26"/>
    </location>
</feature>
<dbReference type="OrthoDB" id="2275794at2"/>
<dbReference type="PROSITE" id="PS50006">
    <property type="entry name" value="FHA_DOMAIN"/>
    <property type="match status" value="1"/>
</dbReference>
<name>A0A0F3RWL1_9LACO</name>
<dbReference type="AlphaFoldDB" id="A0A0F3RWL1"/>
<dbReference type="InterPro" id="IPR000253">
    <property type="entry name" value="FHA_dom"/>
</dbReference>
<organism evidence="3 4">
    <name type="scientific">Levilactobacillus spicheri</name>
    <dbReference type="NCBI Taxonomy" id="216463"/>
    <lineage>
        <taxon>Bacteria</taxon>
        <taxon>Bacillati</taxon>
        <taxon>Bacillota</taxon>
        <taxon>Bacilli</taxon>
        <taxon>Lactobacillales</taxon>
        <taxon>Lactobacillaceae</taxon>
        <taxon>Levilactobacillus</taxon>
    </lineage>
</organism>
<reference evidence="3 4" key="1">
    <citation type="submission" date="2015-03" db="EMBL/GenBank/DDBJ databases">
        <authorList>
            <person name="Zheng J."/>
            <person name="Ganezle M."/>
        </authorList>
    </citation>
    <scope>NUCLEOTIDE SEQUENCE [LARGE SCALE GENOMIC DNA]</scope>
    <source>
        <strain evidence="3 4">LP38</strain>
    </source>
</reference>
<accession>A0A0F3RWL1</accession>
<keyword evidence="1" id="KW-0732">Signal</keyword>
<sequence>MKKSVKGALAIAAGLVGLFVGGGVTAQATTLPGTAKSAYLRNTTGYVRLKKTMYVGIYQKSGKKTKPLLKKKGSLLAIGGIGGAQADKDKAGNIVIRAAFTSGAVHYQRLKKLSYNGKISIPFTKAHFKTATLKAPVRTLLFRKGTGFETNEMGLITPAAFYLTLDNYLQAYSASAMAKFSPSGSEGRLAAYEVWKPTSAVKVSKVTVKGRTTTIDYRQPVAGMPNKKVAKHHYRLTIKDLNQKHSQSFFPVDDTYDSQGTWNDYTVNGKRYYVGSMENGLD</sequence>
<feature type="domain" description="FHA" evidence="2">
    <location>
        <begin position="207"/>
        <end position="272"/>
    </location>
</feature>
<evidence type="ECO:0000256" key="1">
    <source>
        <dbReference type="SAM" id="SignalP"/>
    </source>
</evidence>
<protein>
    <recommendedName>
        <fullName evidence="2">FHA domain-containing protein</fullName>
    </recommendedName>
</protein>
<feature type="chain" id="PRO_5038915879" description="FHA domain-containing protein" evidence="1">
    <location>
        <begin position="27"/>
        <end position="282"/>
    </location>
</feature>
<comment type="caution">
    <text evidence="3">The sequence shown here is derived from an EMBL/GenBank/DDBJ whole genome shotgun (WGS) entry which is preliminary data.</text>
</comment>
<dbReference type="RefSeq" id="WP_045806187.1">
    <property type="nucleotide sequence ID" value="NZ_JZCR01000002.1"/>
</dbReference>
<proteinExistence type="predicted"/>
<dbReference type="PATRIC" id="fig|216463.3.peg.1085"/>
<gene>
    <name evidence="3" type="ORF">VC81_00515</name>
</gene>
<evidence type="ECO:0000259" key="2">
    <source>
        <dbReference type="PROSITE" id="PS50006"/>
    </source>
</evidence>
<dbReference type="Proteomes" id="UP000033491">
    <property type="component" value="Unassembled WGS sequence"/>
</dbReference>
<dbReference type="EMBL" id="JZCR01000002">
    <property type="protein sequence ID" value="KJW13989.1"/>
    <property type="molecule type" value="Genomic_DNA"/>
</dbReference>
<evidence type="ECO:0000313" key="4">
    <source>
        <dbReference type="Proteomes" id="UP000033491"/>
    </source>
</evidence>